<dbReference type="RefSeq" id="WP_000572022.1">
    <property type="nucleotide sequence ID" value="NC_011772.1"/>
</dbReference>
<dbReference type="HOGENOM" id="CLU_2407036_0_0_9"/>
<accession>B7ITB7</accession>
<gene>
    <name evidence="1" type="ordered locus">BCG9842_B3323</name>
</gene>
<dbReference type="KEGG" id="bcg:BCG9842_B3323"/>
<evidence type="ECO:0000313" key="1">
    <source>
        <dbReference type="EMBL" id="ACK94674.1"/>
    </source>
</evidence>
<dbReference type="Proteomes" id="UP000006744">
    <property type="component" value="Chromosome"/>
</dbReference>
<sequence>MIENILLDRKLTEDEEHTLAIILGYASNYQQLRRRLPFEQWLLKIIDVISKAEHKTRGTIDVDKFYRGWETLQQDRHKIKFDWNSGHVVLRR</sequence>
<evidence type="ECO:0000313" key="2">
    <source>
        <dbReference type="Proteomes" id="UP000006744"/>
    </source>
</evidence>
<dbReference type="EMBL" id="CP001186">
    <property type="protein sequence ID" value="ACK94674.1"/>
    <property type="molecule type" value="Genomic_DNA"/>
</dbReference>
<proteinExistence type="predicted"/>
<organism evidence="1 2">
    <name type="scientific">Bacillus cereus (strain G9842)</name>
    <dbReference type="NCBI Taxonomy" id="405531"/>
    <lineage>
        <taxon>Bacteria</taxon>
        <taxon>Bacillati</taxon>
        <taxon>Bacillota</taxon>
        <taxon>Bacilli</taxon>
        <taxon>Bacillales</taxon>
        <taxon>Bacillaceae</taxon>
        <taxon>Bacillus</taxon>
        <taxon>Bacillus cereus group</taxon>
    </lineage>
</organism>
<protein>
    <submittedName>
        <fullName evidence="1">Uncharacterized protein</fullName>
    </submittedName>
</protein>
<name>B7ITB7_BACC2</name>
<dbReference type="AlphaFoldDB" id="B7ITB7"/>
<reference evidence="1 2" key="1">
    <citation type="submission" date="2008-10" db="EMBL/GenBank/DDBJ databases">
        <title>Genome sequence of Bacillus cereus G9842.</title>
        <authorList>
            <person name="Dodson R.J."/>
            <person name="Durkin A.S."/>
            <person name="Rosovitz M.J."/>
            <person name="Rasko D.A."/>
            <person name="Hoffmaster A."/>
            <person name="Ravel J."/>
            <person name="Sutton G."/>
        </authorList>
    </citation>
    <scope>NUCLEOTIDE SEQUENCE [LARGE SCALE GENOMIC DNA]</scope>
    <source>
        <strain evidence="1 2">G9842</strain>
    </source>
</reference>